<keyword evidence="3" id="KW-1185">Reference proteome</keyword>
<sequence length="550" mass="60150">MSEDLKTQRDRYIAFSLAAADLLIEVDSDFCIVKTIGATQALLSGLAQDVVARDVCEIFTLADRAFARRLLTKARMVGRIEPCSLSLNQDQGPALLVNMGACYLGSGKGHTFISLTVLSDGVMVNATDRSAISGLLNLEGYSAFAKKKIGIKGETAPRELKLVRVTGLSHAMRQLPAAQADMLLGEISSVLRSQSMNGTAAAQLSDEAFSYIPSGKGEAASPEALSKEIQAAAVAVGLAENSLAPTVMNLELSTGNLDQESIAKALQYVLTDFCKPERSPISSLAQGLKTAMAETVKHFDSIRNLIDSNTYALFYQPVVSLADRTTHHYEALLRFTDGRAPFDTIRLSEQLGLVQDFDLAVVRKAIDKLDERQDITIAVNLSGLSIQNEAFRENLRQLVAPHKDISRRLMFELSESNSIDDLQAAGTFLRWLRRGGFKVCLDDFGAGAATYNYLRNFDVDFVKIDGPFLKDARDNPRQRALIRSVSNLCRELKSDVIAEMIEDEDMAKLCSDMGIGYGQGFHLGRPKAHIDVPREPVVAARRKGFTESWG</sequence>
<dbReference type="CDD" id="cd01948">
    <property type="entry name" value="EAL"/>
    <property type="match status" value="1"/>
</dbReference>
<dbReference type="InterPro" id="IPR050706">
    <property type="entry name" value="Cyclic-di-GMP_PDE-like"/>
</dbReference>
<dbReference type="STRING" id="1121022.GCA_000376105_01846"/>
<dbReference type="AlphaFoldDB" id="V4Q821"/>
<dbReference type="PATRIC" id="fig|1121022.4.peg.514"/>
<feature type="domain" description="EAL" evidence="1">
    <location>
        <begin position="295"/>
        <end position="540"/>
    </location>
</feature>
<comment type="caution">
    <text evidence="2">The sequence shown here is derived from an EMBL/GenBank/DDBJ whole genome shotgun (WGS) entry which is preliminary data.</text>
</comment>
<gene>
    <name evidence="2" type="ORF">ABENE_02600</name>
</gene>
<dbReference type="Proteomes" id="UP000017837">
    <property type="component" value="Unassembled WGS sequence"/>
</dbReference>
<name>V4Q821_9CAUL</name>
<dbReference type="PROSITE" id="PS50883">
    <property type="entry name" value="EAL"/>
    <property type="match status" value="1"/>
</dbReference>
<dbReference type="GO" id="GO:0071111">
    <property type="term" value="F:cyclic-guanylate-specific phosphodiesterase activity"/>
    <property type="evidence" value="ECO:0007669"/>
    <property type="project" value="InterPro"/>
</dbReference>
<dbReference type="EMBL" id="AWGB01000005">
    <property type="protein sequence ID" value="ESQ93995.1"/>
    <property type="molecule type" value="Genomic_DNA"/>
</dbReference>
<dbReference type="InterPro" id="IPR001633">
    <property type="entry name" value="EAL_dom"/>
</dbReference>
<dbReference type="OrthoDB" id="7251575at2"/>
<dbReference type="eggNOG" id="COG2199">
    <property type="taxonomic scope" value="Bacteria"/>
</dbReference>
<dbReference type="eggNOG" id="COG2200">
    <property type="taxonomic scope" value="Bacteria"/>
</dbReference>
<protein>
    <recommendedName>
        <fullName evidence="1">EAL domain-containing protein</fullName>
    </recommendedName>
</protein>
<dbReference type="SMART" id="SM00052">
    <property type="entry name" value="EAL"/>
    <property type="match status" value="1"/>
</dbReference>
<evidence type="ECO:0000313" key="2">
    <source>
        <dbReference type="EMBL" id="ESQ93995.1"/>
    </source>
</evidence>
<proteinExistence type="predicted"/>
<dbReference type="SUPFAM" id="SSF141868">
    <property type="entry name" value="EAL domain-like"/>
    <property type="match status" value="1"/>
</dbReference>
<dbReference type="PANTHER" id="PTHR33121">
    <property type="entry name" value="CYCLIC DI-GMP PHOSPHODIESTERASE PDEF"/>
    <property type="match status" value="1"/>
</dbReference>
<organism evidence="2 3">
    <name type="scientific">Asticcacaulis benevestitus DSM 16100 = ATCC BAA-896</name>
    <dbReference type="NCBI Taxonomy" id="1121022"/>
    <lineage>
        <taxon>Bacteria</taxon>
        <taxon>Pseudomonadati</taxon>
        <taxon>Pseudomonadota</taxon>
        <taxon>Alphaproteobacteria</taxon>
        <taxon>Caulobacterales</taxon>
        <taxon>Caulobacteraceae</taxon>
        <taxon>Asticcacaulis</taxon>
    </lineage>
</organism>
<dbReference type="RefSeq" id="WP_018081513.1">
    <property type="nucleotide sequence ID" value="NZ_AQWM01000005.1"/>
</dbReference>
<reference evidence="2 3" key="1">
    <citation type="journal article" date="2014" name="Nature">
        <title>Sequential evolution of bacterial morphology by co-option of a developmental regulator.</title>
        <authorList>
            <person name="Jiang C."/>
            <person name="Brown P.J."/>
            <person name="Ducret A."/>
            <person name="Brun Y.V."/>
        </authorList>
    </citation>
    <scope>NUCLEOTIDE SEQUENCE [LARGE SCALE GENOMIC DNA]</scope>
    <source>
        <strain evidence="2 3">DSM 16100</strain>
    </source>
</reference>
<evidence type="ECO:0000313" key="3">
    <source>
        <dbReference type="Proteomes" id="UP000017837"/>
    </source>
</evidence>
<evidence type="ECO:0000259" key="1">
    <source>
        <dbReference type="PROSITE" id="PS50883"/>
    </source>
</evidence>
<dbReference type="Gene3D" id="3.20.20.450">
    <property type="entry name" value="EAL domain"/>
    <property type="match status" value="1"/>
</dbReference>
<dbReference type="InterPro" id="IPR035919">
    <property type="entry name" value="EAL_sf"/>
</dbReference>
<dbReference type="Pfam" id="PF00563">
    <property type="entry name" value="EAL"/>
    <property type="match status" value="1"/>
</dbReference>
<dbReference type="PANTHER" id="PTHR33121:SF23">
    <property type="entry name" value="CYCLIC DI-GMP PHOSPHODIESTERASE PDEB"/>
    <property type="match status" value="1"/>
</dbReference>
<accession>V4Q821</accession>